<organism evidence="2">
    <name type="scientific">Chromera velia CCMP2878</name>
    <dbReference type="NCBI Taxonomy" id="1169474"/>
    <lineage>
        <taxon>Eukaryota</taxon>
        <taxon>Sar</taxon>
        <taxon>Alveolata</taxon>
        <taxon>Colpodellida</taxon>
        <taxon>Chromeraceae</taxon>
        <taxon>Chromera</taxon>
    </lineage>
</organism>
<proteinExistence type="predicted"/>
<sequence>MQSTVFLSLLVVLCVVSLTASLSTGQLIHVECPIDFKQRRWTAEDFPFVEILWKETLGYLKQYHAVLTTPSGDCKDSLSFRTSTSVDPRCREGRAVCASEASDVKVLIDQLALVLYDEDAQKAAFRCFDPTMRSIKERLYRGSTPHANMMPEGSAARWVHKKADRYTFRQLGLYETAKDVRTPLIQFGESFLDGLKTAIPLSNGDKSFDLGIGAFPQL</sequence>
<feature type="chain" id="PRO_5005191205" evidence="1">
    <location>
        <begin position="26"/>
        <end position="218"/>
    </location>
</feature>
<dbReference type="AlphaFoldDB" id="A0A0G4HC40"/>
<keyword evidence="1" id="KW-0732">Signal</keyword>
<dbReference type="EMBL" id="CDMZ01002224">
    <property type="protein sequence ID" value="CEM41387.1"/>
    <property type="molecule type" value="Genomic_DNA"/>
</dbReference>
<evidence type="ECO:0000256" key="1">
    <source>
        <dbReference type="SAM" id="SignalP"/>
    </source>
</evidence>
<reference evidence="2" key="1">
    <citation type="submission" date="2014-11" db="EMBL/GenBank/DDBJ databases">
        <authorList>
            <person name="Otto D Thomas"/>
            <person name="Naeem Raeece"/>
        </authorList>
    </citation>
    <scope>NUCLEOTIDE SEQUENCE</scope>
</reference>
<gene>
    <name evidence="2" type="ORF">Cvel_6222</name>
</gene>
<dbReference type="VEuPathDB" id="CryptoDB:Cvel_6222"/>
<accession>A0A0G4HC40</accession>
<feature type="signal peptide" evidence="1">
    <location>
        <begin position="1"/>
        <end position="25"/>
    </location>
</feature>
<protein>
    <submittedName>
        <fullName evidence="2">Uncharacterized protein</fullName>
    </submittedName>
</protein>
<name>A0A0G4HC40_9ALVE</name>
<evidence type="ECO:0000313" key="2">
    <source>
        <dbReference type="EMBL" id="CEM41387.1"/>
    </source>
</evidence>